<organism evidence="1 2">
    <name type="scientific">Raoultibacter timonensis</name>
    <dbReference type="NCBI Taxonomy" id="1907662"/>
    <lineage>
        <taxon>Bacteria</taxon>
        <taxon>Bacillati</taxon>
        <taxon>Actinomycetota</taxon>
        <taxon>Coriobacteriia</taxon>
        <taxon>Eggerthellales</taxon>
        <taxon>Eggerthellaceae</taxon>
        <taxon>Raoultibacter</taxon>
    </lineage>
</organism>
<accession>A0ABM7WGI5</accession>
<reference evidence="1 2" key="1">
    <citation type="submission" date="2022-01" db="EMBL/GenBank/DDBJ databases">
        <title>Novel bile acid biosynthetic pathways are enriched in the microbiome of centenarians.</title>
        <authorList>
            <person name="Sato Y."/>
            <person name="Atarashi K."/>
            <person name="Plichta R.D."/>
            <person name="Arai Y."/>
            <person name="Sasajima S."/>
            <person name="Kearney M.S."/>
            <person name="Suda W."/>
            <person name="Takeshita K."/>
            <person name="Sasaki T."/>
            <person name="Okamoto S."/>
            <person name="Skelly N.A."/>
            <person name="Okamura Y."/>
            <person name="Vlamakis H."/>
            <person name="Li Y."/>
            <person name="Tanoue T."/>
            <person name="Takei H."/>
            <person name="Nittono H."/>
            <person name="Narushima S."/>
            <person name="Irie J."/>
            <person name="Itoh H."/>
            <person name="Moriya K."/>
            <person name="Sugiura Y."/>
            <person name="Suematsu M."/>
            <person name="Moritoki N."/>
            <person name="Shibata S."/>
            <person name="Littman R.D."/>
            <person name="Fischbach A.M."/>
            <person name="Uwamino Y."/>
            <person name="Inoue T."/>
            <person name="Honda A."/>
            <person name="Hattori M."/>
            <person name="Murai T."/>
            <person name="Xavier J.R."/>
            <person name="Hirose N."/>
            <person name="Honda K."/>
        </authorList>
    </citation>
    <scope>NUCLEOTIDE SEQUENCE [LARGE SCALE GENOMIC DNA]</scope>
    <source>
        <strain evidence="1 2">CE91-St30</strain>
    </source>
</reference>
<dbReference type="RefSeq" id="WP_244411749.1">
    <property type="nucleotide sequence ID" value="NZ_AP025564.1"/>
</dbReference>
<keyword evidence="2" id="KW-1185">Reference proteome</keyword>
<evidence type="ECO:0008006" key="3">
    <source>
        <dbReference type="Google" id="ProtNLM"/>
    </source>
</evidence>
<gene>
    <name evidence="1" type="ORF">CE91St30_06760</name>
</gene>
<protein>
    <recommendedName>
        <fullName evidence="3">N-formylglutamate amidohydrolase</fullName>
    </recommendedName>
</protein>
<dbReference type="Proteomes" id="UP001320544">
    <property type="component" value="Chromosome"/>
</dbReference>
<dbReference type="Gene3D" id="3.40.630.40">
    <property type="entry name" value="Zn-dependent exopeptidases"/>
    <property type="match status" value="1"/>
</dbReference>
<sequence>MDLISGEHRASEAASAYVVLAGHGAVLVSAPHRVEHARNGAVKCAEPDAGRLALLLHDRMGCPAIYRCGASLEDPNYDEASDYRDEIVRLVRDGGVRAVLDLHEMGDRHQSMVEIGTGHGRNVDGRFELTDEIVRAFESRGIEPVTVDAIFPAAGPRTVSADVARRSPALCFQIEMNVRLFLEEGGRSDFSVVCDALEEAVGRLNEVLR</sequence>
<evidence type="ECO:0000313" key="2">
    <source>
        <dbReference type="Proteomes" id="UP001320544"/>
    </source>
</evidence>
<evidence type="ECO:0000313" key="1">
    <source>
        <dbReference type="EMBL" id="BDE95343.1"/>
    </source>
</evidence>
<proteinExistence type="predicted"/>
<dbReference type="EMBL" id="AP025564">
    <property type="protein sequence ID" value="BDE95343.1"/>
    <property type="molecule type" value="Genomic_DNA"/>
</dbReference>
<name>A0ABM7WGI5_9ACTN</name>